<organism evidence="2 3">
    <name type="scientific">Mortierella polycephala</name>
    <dbReference type="NCBI Taxonomy" id="41804"/>
    <lineage>
        <taxon>Eukaryota</taxon>
        <taxon>Fungi</taxon>
        <taxon>Fungi incertae sedis</taxon>
        <taxon>Mucoromycota</taxon>
        <taxon>Mortierellomycotina</taxon>
        <taxon>Mortierellomycetes</taxon>
        <taxon>Mortierellales</taxon>
        <taxon>Mortierellaceae</taxon>
        <taxon>Mortierella</taxon>
    </lineage>
</organism>
<feature type="compositionally biased region" description="Polar residues" evidence="1">
    <location>
        <begin position="29"/>
        <end position="38"/>
    </location>
</feature>
<feature type="compositionally biased region" description="Polar residues" evidence="1">
    <location>
        <begin position="353"/>
        <end position="382"/>
    </location>
</feature>
<feature type="compositionally biased region" description="Polar residues" evidence="1">
    <location>
        <begin position="397"/>
        <end position="412"/>
    </location>
</feature>
<feature type="compositionally biased region" description="Basic and acidic residues" evidence="1">
    <location>
        <begin position="86"/>
        <end position="103"/>
    </location>
</feature>
<dbReference type="Proteomes" id="UP000726737">
    <property type="component" value="Unassembled WGS sequence"/>
</dbReference>
<gene>
    <name evidence="2" type="ORF">BG011_006280</name>
</gene>
<keyword evidence="3" id="KW-1185">Reference proteome</keyword>
<name>A0A9P6QB62_9FUNG</name>
<feature type="compositionally biased region" description="Polar residues" evidence="1">
    <location>
        <begin position="55"/>
        <end position="79"/>
    </location>
</feature>
<sequence>MESDEDRSPFQNSSHSSSDMISSVSVNSATFSPSFSDSDNMEQGRPRVTAGHPFVQSSEETTQSDLSSSGSENASSIYNSDDDGDRNDACSKKEVHHRDDDSVRNQSINDPKDWADHFLSIQSAYRNRLASLHHELCKDLHQRLEQHQRQILDLQRDMTCGLNELSPRAAATVHHSIDSRMDQDRKVQRKYCWLMERAIMTSLEGSMFNAGFTEDTVDGMRHCEDVEDDTVANRKSSIATQAVLNEKWELFARNEPERPHATILDLHNAQRQEKHIGLSFLNDGTGNRHSSDVKEKRDERASSGSDSAVDSCMREEIMKRVAELDAEAINNADRNEEEKADRPQEGRRRSACPSRQHNSSTVSASRPTSPVSFGLQSRSPPSSRWFFHRNSLDIPVSSSRTTPCRRAVTTTKGDGAHKPRPVTRPTRSQTAVFTPAKSAAKTLPSAVYDSGATVINNYFRGGVHYHHQSGHRPTPSRIRLRKTYHDSCIQDNVQKEIKLLDEDEEAGTEYEAGSDSDSKPYTEPNKKATLSKSRGDTDSGTGVGNKDADLSYSWGIGDPNSRERTSLGNSMAPQQQHILPFRLKEEQAGSTIPIVDQSSWIRASHINETMLTLEGRFEEAEEVQETRKEFESSINPSGSEKKRVSGNPTGLMQKHLEGKFEFDQWVALHDIRSQNANRRTQEINKEDMKTVVTT</sequence>
<feature type="compositionally biased region" description="Basic and acidic residues" evidence="1">
    <location>
        <begin position="516"/>
        <end position="526"/>
    </location>
</feature>
<feature type="compositionally biased region" description="Basic and acidic residues" evidence="1">
    <location>
        <begin position="333"/>
        <end position="348"/>
    </location>
</feature>
<feature type="compositionally biased region" description="Acidic residues" evidence="1">
    <location>
        <begin position="501"/>
        <end position="514"/>
    </location>
</feature>
<dbReference type="EMBL" id="JAAAJA010000045">
    <property type="protein sequence ID" value="KAG0264703.1"/>
    <property type="molecule type" value="Genomic_DNA"/>
</dbReference>
<dbReference type="AlphaFoldDB" id="A0A9P6QB62"/>
<feature type="region of interest" description="Disordered" evidence="1">
    <location>
        <begin position="501"/>
        <end position="573"/>
    </location>
</feature>
<feature type="region of interest" description="Disordered" evidence="1">
    <location>
        <begin position="397"/>
        <end position="429"/>
    </location>
</feature>
<proteinExistence type="predicted"/>
<feature type="region of interest" description="Disordered" evidence="1">
    <location>
        <begin position="277"/>
        <end position="314"/>
    </location>
</feature>
<reference evidence="2" key="1">
    <citation type="journal article" date="2020" name="Fungal Divers.">
        <title>Resolving the Mortierellaceae phylogeny through synthesis of multi-gene phylogenetics and phylogenomics.</title>
        <authorList>
            <person name="Vandepol N."/>
            <person name="Liber J."/>
            <person name="Desiro A."/>
            <person name="Na H."/>
            <person name="Kennedy M."/>
            <person name="Barry K."/>
            <person name="Grigoriev I.V."/>
            <person name="Miller A.N."/>
            <person name="O'Donnell K."/>
            <person name="Stajich J.E."/>
            <person name="Bonito G."/>
        </authorList>
    </citation>
    <scope>NUCLEOTIDE SEQUENCE</scope>
    <source>
        <strain evidence="2">KOD948</strain>
    </source>
</reference>
<dbReference type="OrthoDB" id="2395085at2759"/>
<evidence type="ECO:0000313" key="3">
    <source>
        <dbReference type="Proteomes" id="UP000726737"/>
    </source>
</evidence>
<evidence type="ECO:0000256" key="1">
    <source>
        <dbReference type="SAM" id="MobiDB-lite"/>
    </source>
</evidence>
<accession>A0A9P6QB62</accession>
<comment type="caution">
    <text evidence="2">The sequence shown here is derived from an EMBL/GenBank/DDBJ whole genome shotgun (WGS) entry which is preliminary data.</text>
</comment>
<feature type="region of interest" description="Disordered" evidence="1">
    <location>
        <begin position="1"/>
        <end position="109"/>
    </location>
</feature>
<evidence type="ECO:0000313" key="2">
    <source>
        <dbReference type="EMBL" id="KAG0264703.1"/>
    </source>
</evidence>
<protein>
    <submittedName>
        <fullName evidence="2">Uncharacterized protein</fullName>
    </submittedName>
</protein>
<feature type="region of interest" description="Disordered" evidence="1">
    <location>
        <begin position="328"/>
        <end position="384"/>
    </location>
</feature>
<feature type="compositionally biased region" description="Low complexity" evidence="1">
    <location>
        <begin position="13"/>
        <end position="28"/>
    </location>
</feature>
<feature type="compositionally biased region" description="Basic and acidic residues" evidence="1">
    <location>
        <begin position="289"/>
        <end position="301"/>
    </location>
</feature>